<evidence type="ECO:0000313" key="5">
    <source>
        <dbReference type="Proteomes" id="UP000799766"/>
    </source>
</evidence>
<comment type="similarity">
    <text evidence="1">Belongs to the DNA mismatch repair MutL/HexB family.</text>
</comment>
<dbReference type="GO" id="GO:0005524">
    <property type="term" value="F:ATP binding"/>
    <property type="evidence" value="ECO:0007669"/>
    <property type="project" value="InterPro"/>
</dbReference>
<dbReference type="PANTHER" id="PTHR10073">
    <property type="entry name" value="DNA MISMATCH REPAIR PROTEIN MLH, PMS, MUTL"/>
    <property type="match status" value="1"/>
</dbReference>
<gene>
    <name evidence="4" type="ORF">BDY21DRAFT_332455</name>
</gene>
<evidence type="ECO:0000256" key="2">
    <source>
        <dbReference type="SAM" id="MobiDB-lite"/>
    </source>
</evidence>
<feature type="domain" description="MutL C-terminal dimerisation" evidence="3">
    <location>
        <begin position="782"/>
        <end position="1010"/>
    </location>
</feature>
<reference evidence="4" key="1">
    <citation type="journal article" date="2020" name="Stud. Mycol.">
        <title>101 Dothideomycetes genomes: a test case for predicting lifestyles and emergence of pathogens.</title>
        <authorList>
            <person name="Haridas S."/>
            <person name="Albert R."/>
            <person name="Binder M."/>
            <person name="Bloem J."/>
            <person name="Labutti K."/>
            <person name="Salamov A."/>
            <person name="Andreopoulos B."/>
            <person name="Baker S."/>
            <person name="Barry K."/>
            <person name="Bills G."/>
            <person name="Bluhm B."/>
            <person name="Cannon C."/>
            <person name="Castanera R."/>
            <person name="Culley D."/>
            <person name="Daum C."/>
            <person name="Ezra D."/>
            <person name="Gonzalez J."/>
            <person name="Henrissat B."/>
            <person name="Kuo A."/>
            <person name="Liang C."/>
            <person name="Lipzen A."/>
            <person name="Lutzoni F."/>
            <person name="Magnuson J."/>
            <person name="Mondo S."/>
            <person name="Nolan M."/>
            <person name="Ohm R."/>
            <person name="Pangilinan J."/>
            <person name="Park H.-J."/>
            <person name="Ramirez L."/>
            <person name="Alfaro M."/>
            <person name="Sun H."/>
            <person name="Tritt A."/>
            <person name="Yoshinaga Y."/>
            <person name="Zwiers L.-H."/>
            <person name="Turgeon B."/>
            <person name="Goodwin S."/>
            <person name="Spatafora J."/>
            <person name="Crous P."/>
            <person name="Grigoriev I."/>
        </authorList>
    </citation>
    <scope>NUCLEOTIDE SEQUENCE</scope>
    <source>
        <strain evidence="4">ATCC 16933</strain>
    </source>
</reference>
<dbReference type="SUPFAM" id="SSF55874">
    <property type="entry name" value="ATPase domain of HSP90 chaperone/DNA topoisomerase II/histidine kinase"/>
    <property type="match status" value="1"/>
</dbReference>
<dbReference type="GO" id="GO:0140664">
    <property type="term" value="F:ATP-dependent DNA damage sensor activity"/>
    <property type="evidence" value="ECO:0007669"/>
    <property type="project" value="InterPro"/>
</dbReference>
<dbReference type="InterPro" id="IPR037198">
    <property type="entry name" value="MutL_C_sf"/>
</dbReference>
<dbReference type="GO" id="GO:0006298">
    <property type="term" value="P:mismatch repair"/>
    <property type="evidence" value="ECO:0007669"/>
    <property type="project" value="InterPro"/>
</dbReference>
<dbReference type="AlphaFoldDB" id="A0A6A6PC73"/>
<dbReference type="Gene3D" id="3.30.1540.20">
    <property type="entry name" value="MutL, C-terminal domain, dimerisation subdomain"/>
    <property type="match status" value="1"/>
</dbReference>
<dbReference type="SMART" id="SM00853">
    <property type="entry name" value="MutL_C"/>
    <property type="match status" value="1"/>
</dbReference>
<feature type="region of interest" description="Disordered" evidence="2">
    <location>
        <begin position="945"/>
        <end position="972"/>
    </location>
</feature>
<dbReference type="InterPro" id="IPR036890">
    <property type="entry name" value="HATPase_C_sf"/>
</dbReference>
<dbReference type="EMBL" id="MU001671">
    <property type="protein sequence ID" value="KAF2461528.1"/>
    <property type="molecule type" value="Genomic_DNA"/>
</dbReference>
<feature type="region of interest" description="Disordered" evidence="2">
    <location>
        <begin position="451"/>
        <end position="530"/>
    </location>
</feature>
<feature type="region of interest" description="Disordered" evidence="2">
    <location>
        <begin position="1"/>
        <end position="42"/>
    </location>
</feature>
<dbReference type="InterPro" id="IPR038973">
    <property type="entry name" value="MutL/Mlh/Pms-like"/>
</dbReference>
<feature type="compositionally biased region" description="Polar residues" evidence="2">
    <location>
        <begin position="26"/>
        <end position="37"/>
    </location>
</feature>
<dbReference type="Gene3D" id="3.30.565.10">
    <property type="entry name" value="Histidine kinase-like ATPase, C-terminal domain"/>
    <property type="match status" value="1"/>
</dbReference>
<organism evidence="4 5">
    <name type="scientific">Lineolata rhizophorae</name>
    <dbReference type="NCBI Taxonomy" id="578093"/>
    <lineage>
        <taxon>Eukaryota</taxon>
        <taxon>Fungi</taxon>
        <taxon>Dikarya</taxon>
        <taxon>Ascomycota</taxon>
        <taxon>Pezizomycotina</taxon>
        <taxon>Dothideomycetes</taxon>
        <taxon>Dothideomycetes incertae sedis</taxon>
        <taxon>Lineolatales</taxon>
        <taxon>Lineolataceae</taxon>
        <taxon>Lineolata</taxon>
    </lineage>
</organism>
<dbReference type="InterPro" id="IPR014790">
    <property type="entry name" value="MutL_C"/>
</dbReference>
<feature type="compositionally biased region" description="Basic and acidic residues" evidence="2">
    <location>
        <begin position="479"/>
        <end position="488"/>
    </location>
</feature>
<feature type="compositionally biased region" description="Polar residues" evidence="2">
    <location>
        <begin position="460"/>
        <end position="477"/>
    </location>
</feature>
<dbReference type="Proteomes" id="UP000799766">
    <property type="component" value="Unassembled WGS sequence"/>
</dbReference>
<keyword evidence="5" id="KW-1185">Reference proteome</keyword>
<name>A0A6A6PC73_9PEZI</name>
<feature type="region of interest" description="Disordered" evidence="2">
    <location>
        <begin position="618"/>
        <end position="650"/>
    </location>
</feature>
<feature type="compositionally biased region" description="Acidic residues" evidence="2">
    <location>
        <begin position="631"/>
        <end position="641"/>
    </location>
</feature>
<evidence type="ECO:0000256" key="1">
    <source>
        <dbReference type="ARBA" id="ARBA00006082"/>
    </source>
</evidence>
<dbReference type="PANTHER" id="PTHR10073:SF47">
    <property type="entry name" value="DNA MISMATCH REPAIR PROTEIN MLH3"/>
    <property type="match status" value="1"/>
</dbReference>
<feature type="region of interest" description="Disordered" evidence="2">
    <location>
        <begin position="666"/>
        <end position="691"/>
    </location>
</feature>
<dbReference type="GO" id="GO:0016887">
    <property type="term" value="F:ATP hydrolysis activity"/>
    <property type="evidence" value="ECO:0007669"/>
    <property type="project" value="InterPro"/>
</dbReference>
<dbReference type="OrthoDB" id="429932at2759"/>
<protein>
    <recommendedName>
        <fullName evidence="3">MutL C-terminal dimerisation domain-containing protein</fullName>
    </recommendedName>
</protein>
<dbReference type="Pfam" id="PF13589">
    <property type="entry name" value="HATPase_c_3"/>
    <property type="match status" value="1"/>
</dbReference>
<accession>A0A6A6PC73</accession>
<proteinExistence type="inferred from homology"/>
<dbReference type="SUPFAM" id="SSF118116">
    <property type="entry name" value="DNA mismatch repair protein MutL"/>
    <property type="match status" value="2"/>
</dbReference>
<evidence type="ECO:0000313" key="4">
    <source>
        <dbReference type="EMBL" id="KAF2461528.1"/>
    </source>
</evidence>
<evidence type="ECO:0000259" key="3">
    <source>
        <dbReference type="SMART" id="SM00853"/>
    </source>
</evidence>
<feature type="compositionally biased region" description="Polar residues" evidence="2">
    <location>
        <begin position="945"/>
        <end position="958"/>
    </location>
</feature>
<sequence length="1085" mass="119673">MSFSGGCSNRQRDSKAKATAKGLEEQQPSQTAQSTSRPIRPLPDHVVAQIKSSTTITSLTGVVEGLLQNSLDASASKIEITVDFRRGGCMIEDNGLGVPPAEFGVDGGLAKMYHTSKYVSHTDVHGSNGMFLASLGAMSLLTISSRHHLHRAQNTLVVHHSQVMARHVPSPPSHAILFREHGTQVIVRNLFGNMPVRVKRRAAAEDRTEQDRLWDGLKKSVVAHMLGWQKPVTVRMQDWSSTKTLNLVESTLKSDVAPFQEGDPKNGERISPALRRVLNPLTQAGFILPNQWGFWVPISATTPSVRIKGAISLEPAPAKNVQFICLGVRPITVESGYNELYDAVNRVFSSSNFGLFDDSDVEEAERERRKHDRRFKQDGFTNRRLRGSRKGVDKWPMFFIHIRLATDQGRAAPGLDDVLSSNSMIRNLIEILSAMVTEWLGANHFCPRKLRRRRNERHSGTTSESAPSTPGSDTNRLSIRGEESRADVKPNPSLPHIENGEIESPSLQPLSAKAFQRRKSPAEDSGRHNAKRIIVEGQQPFNGWSRIKSSKSSFFDDMCIRGAKRRKITPVTVTSERETTLPNTERITTGQNRRSGGISADHAVANPPTGLQCRPHNVDEENGAGSPATVEENEADADMPEDGTITWRNPDTNETLWINRRTGVVVHRPQSRPKSDGLRHRIGGTPGDAKRSIRLSSRQGLNQSDTLPTRWLDEFLKKWDNPIFQPTDKAIPRVRLDTFEPQSTGRGKYSNFFSRGNTEEDFLDATALGHKISKEALRSATILAQVDEKYILIKIRPSKRAHLSQAVAESELLVLIDQHAADERCRLEDLLAELCCPPTVEKASFRSKLGYCSGVNYMTLSNPLSIEVSAREGELCKAQAVRFASWGILYDVEASKSTDEGKETLVVMTLPPGISERCKTNPSLLISLIRSEIWALTENSERTTLSQVTTECSTSTQDPGAGPASTPTGTSIDAVGPNSWLGKISSCPKGILDMLNSRSCRSAIMFNDVLSFNQCETLVRRLATCAFPFQCAHGRPSMVPLVDLGSFNDIELGTIGSGFFGQGTRGASNVGFVDAFRKWRDAGDL</sequence>
<dbReference type="GO" id="GO:0032300">
    <property type="term" value="C:mismatch repair complex"/>
    <property type="evidence" value="ECO:0007669"/>
    <property type="project" value="InterPro"/>
</dbReference>
<dbReference type="InterPro" id="IPR042120">
    <property type="entry name" value="MutL_C_dimsub"/>
</dbReference>